<keyword evidence="2" id="KW-1185">Reference proteome</keyword>
<sequence length="66" mass="7613">MSNLQEIESAVSQLTKEELAAFRVWFAEFDAEIWDRQFEEDVTAGRLDGLAQKALQHLREGRCTDL</sequence>
<dbReference type="EMBL" id="CM002803">
    <property type="protein sequence ID" value="KEI66692.1"/>
    <property type="molecule type" value="Genomic_DNA"/>
</dbReference>
<reference evidence="1 2" key="1">
    <citation type="journal article" date="2014" name="Appl. Environ. Microbiol.">
        <title>Elucidation of insertion elements encoded on plasmids and in vitro construction of shuttle vectors from the toxic cyanobacterium Planktothrix.</title>
        <authorList>
            <person name="Christiansen G."/>
            <person name="Goesmann A."/>
            <person name="Kurmayer R."/>
        </authorList>
    </citation>
    <scope>NUCLEOTIDE SEQUENCE [LARGE SCALE GENOMIC DNA]</scope>
    <source>
        <strain evidence="1 2">NIVA-CYA 126/8</strain>
    </source>
</reference>
<accession>A0A073CFK6</accession>
<evidence type="ECO:0000313" key="1">
    <source>
        <dbReference type="EMBL" id="KEI66692.1"/>
    </source>
</evidence>
<gene>
    <name evidence="1" type="ORF">A19Y_1682</name>
</gene>
<dbReference type="PATRIC" id="fig|388467.6.peg.1625"/>
<dbReference type="eggNOG" id="ENOG50330SE">
    <property type="taxonomic scope" value="Bacteria"/>
</dbReference>
<dbReference type="AlphaFoldDB" id="A0A073CFK6"/>
<proteinExistence type="predicted"/>
<dbReference type="STRING" id="388467.A19Y_1682"/>
<dbReference type="Proteomes" id="UP000027395">
    <property type="component" value="Chromosome"/>
</dbReference>
<dbReference type="RefSeq" id="WP_026796235.1">
    <property type="nucleotide sequence ID" value="NZ_CM002803.1"/>
</dbReference>
<dbReference type="HOGENOM" id="CLU_193486_0_0_3"/>
<organism evidence="1 2">
    <name type="scientific">Planktothrix agardhii (strain NIVA-CYA 126/8)</name>
    <dbReference type="NCBI Taxonomy" id="388467"/>
    <lineage>
        <taxon>Bacteria</taxon>
        <taxon>Bacillati</taxon>
        <taxon>Cyanobacteriota</taxon>
        <taxon>Cyanophyceae</taxon>
        <taxon>Oscillatoriophycideae</taxon>
        <taxon>Oscillatoriales</taxon>
        <taxon>Microcoleaceae</taxon>
        <taxon>Planktothrix</taxon>
    </lineage>
</organism>
<name>A0A073CFK6_PLAA1</name>
<protein>
    <submittedName>
        <fullName evidence="1">Uncharacterized protein</fullName>
    </submittedName>
</protein>
<evidence type="ECO:0000313" key="2">
    <source>
        <dbReference type="Proteomes" id="UP000027395"/>
    </source>
</evidence>